<name>A0A702E3S2_SALER</name>
<dbReference type="EMBL" id="DAAMGL010000013">
    <property type="protein sequence ID" value="HAC6566830.1"/>
    <property type="molecule type" value="Genomic_DNA"/>
</dbReference>
<comment type="caution">
    <text evidence="1">The sequence shown here is derived from an EMBL/GenBank/DDBJ whole genome shotgun (WGS) entry which is preliminary data.</text>
</comment>
<sequence>MNFMKKIELTEDYITLIHDNKIWSINFNFDGSQTSITPSLVIDIDYVNGSDSSLDTGDIIFHICPAKLNFNGVSSFNIQLSSDREEEAHYKADCLYIYRIDRALTINNRFYFKIILTDEIGYIELYADNAFLLIEENKIYKIKGCDSIPILSRGSI</sequence>
<reference evidence="1" key="2">
    <citation type="submission" date="2018-07" db="EMBL/GenBank/DDBJ databases">
        <authorList>
            <consortium name="NCBI Pathogen Detection Project"/>
        </authorList>
    </citation>
    <scope>NUCLEOTIDE SEQUENCE</scope>
    <source>
        <strain evidence="1">973-77</strain>
    </source>
</reference>
<evidence type="ECO:0000313" key="1">
    <source>
        <dbReference type="EMBL" id="HAC6566830.1"/>
    </source>
</evidence>
<proteinExistence type="predicted"/>
<gene>
    <name evidence="1" type="ORF">G0B48_16990</name>
</gene>
<dbReference type="AlphaFoldDB" id="A0A702E3S2"/>
<reference evidence="1" key="1">
    <citation type="journal article" date="2018" name="Genome Biol.">
        <title>SKESA: strategic k-mer extension for scrupulous assemblies.</title>
        <authorList>
            <person name="Souvorov A."/>
            <person name="Agarwala R."/>
            <person name="Lipman D.J."/>
        </authorList>
    </citation>
    <scope>NUCLEOTIDE SEQUENCE</scope>
    <source>
        <strain evidence="1">973-77</strain>
    </source>
</reference>
<protein>
    <submittedName>
        <fullName evidence="1">Uncharacterized protein</fullName>
    </submittedName>
</protein>
<accession>A0A702E3S2</accession>
<organism evidence="1">
    <name type="scientific">Salmonella enterica</name>
    <name type="common">Salmonella choleraesuis</name>
    <dbReference type="NCBI Taxonomy" id="28901"/>
    <lineage>
        <taxon>Bacteria</taxon>
        <taxon>Pseudomonadati</taxon>
        <taxon>Pseudomonadota</taxon>
        <taxon>Gammaproteobacteria</taxon>
        <taxon>Enterobacterales</taxon>
        <taxon>Enterobacteriaceae</taxon>
        <taxon>Salmonella</taxon>
    </lineage>
</organism>